<evidence type="ECO:0000259" key="1">
    <source>
        <dbReference type="Pfam" id="PF21787"/>
    </source>
</evidence>
<evidence type="ECO:0000313" key="3">
    <source>
        <dbReference type="Proteomes" id="UP000735302"/>
    </source>
</evidence>
<proteinExistence type="predicted"/>
<name>A0AAV3YHU3_9GAST</name>
<comment type="caution">
    <text evidence="2">The sequence shown here is derived from an EMBL/GenBank/DDBJ whole genome shotgun (WGS) entry which is preliminary data.</text>
</comment>
<dbReference type="Proteomes" id="UP000735302">
    <property type="component" value="Unassembled WGS sequence"/>
</dbReference>
<feature type="domain" description="Transposable element P transposase-like RNase H" evidence="1">
    <location>
        <begin position="26"/>
        <end position="105"/>
    </location>
</feature>
<dbReference type="AlphaFoldDB" id="A0AAV3YHU3"/>
<keyword evidence="3" id="KW-1185">Reference proteome</keyword>
<gene>
    <name evidence="2" type="ORF">PoB_000844600</name>
</gene>
<evidence type="ECO:0000313" key="2">
    <source>
        <dbReference type="EMBL" id="GFN81940.1"/>
    </source>
</evidence>
<reference evidence="2 3" key="1">
    <citation type="journal article" date="2021" name="Elife">
        <title>Chloroplast acquisition without the gene transfer in kleptoplastic sea slugs, Plakobranchus ocellatus.</title>
        <authorList>
            <person name="Maeda T."/>
            <person name="Takahashi S."/>
            <person name="Yoshida T."/>
            <person name="Shimamura S."/>
            <person name="Takaki Y."/>
            <person name="Nagai Y."/>
            <person name="Toyoda A."/>
            <person name="Suzuki Y."/>
            <person name="Arimoto A."/>
            <person name="Ishii H."/>
            <person name="Satoh N."/>
            <person name="Nishiyama T."/>
            <person name="Hasebe M."/>
            <person name="Maruyama T."/>
            <person name="Minagawa J."/>
            <person name="Obokata J."/>
            <person name="Shigenobu S."/>
        </authorList>
    </citation>
    <scope>NUCLEOTIDE SEQUENCE [LARGE SCALE GENOMIC DNA]</scope>
</reference>
<sequence length="143" mass="15828">MLQKVLNLPSESTLRQEMRKVQIYRGFNENILLALQKKISSNPLVGNVCAVAFDEMAIKTELSYRAEEDNVEGLEDNGNERSATAAGHALVSMVTVLSHSVTAGINALVSLDKLPEEARKTAEFLERVDQLSNAFNSYSRRSN</sequence>
<protein>
    <submittedName>
        <fullName evidence="2">Transposable element p transposase</fullName>
    </submittedName>
</protein>
<organism evidence="2 3">
    <name type="scientific">Plakobranchus ocellatus</name>
    <dbReference type="NCBI Taxonomy" id="259542"/>
    <lineage>
        <taxon>Eukaryota</taxon>
        <taxon>Metazoa</taxon>
        <taxon>Spiralia</taxon>
        <taxon>Lophotrochozoa</taxon>
        <taxon>Mollusca</taxon>
        <taxon>Gastropoda</taxon>
        <taxon>Heterobranchia</taxon>
        <taxon>Euthyneura</taxon>
        <taxon>Panpulmonata</taxon>
        <taxon>Sacoglossa</taxon>
        <taxon>Placobranchoidea</taxon>
        <taxon>Plakobranchidae</taxon>
        <taxon>Plakobranchus</taxon>
    </lineage>
</organism>
<dbReference type="EMBL" id="BLXT01000975">
    <property type="protein sequence ID" value="GFN81940.1"/>
    <property type="molecule type" value="Genomic_DNA"/>
</dbReference>
<dbReference type="Pfam" id="PF21787">
    <property type="entry name" value="TNP-like_RNaseH_N"/>
    <property type="match status" value="1"/>
</dbReference>
<accession>A0AAV3YHU3</accession>
<dbReference type="InterPro" id="IPR048365">
    <property type="entry name" value="TNP-like_RNaseH_N"/>
</dbReference>